<evidence type="ECO:0000256" key="1">
    <source>
        <dbReference type="SAM" id="Phobius"/>
    </source>
</evidence>
<feature type="transmembrane region" description="Helical" evidence="1">
    <location>
        <begin position="243"/>
        <end position="261"/>
    </location>
</feature>
<accession>A0A7C7DC33</accession>
<organism evidence="2 3">
    <name type="scientific">Desulfitobacterium dehalogenans</name>
    <dbReference type="NCBI Taxonomy" id="36854"/>
    <lineage>
        <taxon>Bacteria</taxon>
        <taxon>Bacillati</taxon>
        <taxon>Bacillota</taxon>
        <taxon>Clostridia</taxon>
        <taxon>Eubacteriales</taxon>
        <taxon>Desulfitobacteriaceae</taxon>
        <taxon>Desulfitobacterium</taxon>
    </lineage>
</organism>
<keyword evidence="1" id="KW-0472">Membrane</keyword>
<name>A0A7C7DC33_9FIRM</name>
<gene>
    <name evidence="2" type="ORF">GX523_17190</name>
</gene>
<comment type="caution">
    <text evidence="2">The sequence shown here is derived from an EMBL/GenBank/DDBJ whole genome shotgun (WGS) entry which is preliminary data.</text>
</comment>
<feature type="transmembrane region" description="Helical" evidence="1">
    <location>
        <begin position="190"/>
        <end position="211"/>
    </location>
</feature>
<dbReference type="EMBL" id="DUTF01000363">
    <property type="protein sequence ID" value="HHY28438.1"/>
    <property type="molecule type" value="Genomic_DNA"/>
</dbReference>
<dbReference type="Pfam" id="PF12679">
    <property type="entry name" value="ABC2_membrane_2"/>
    <property type="match status" value="1"/>
</dbReference>
<feature type="transmembrane region" description="Helical" evidence="1">
    <location>
        <begin position="126"/>
        <end position="148"/>
    </location>
</feature>
<keyword evidence="1" id="KW-1133">Transmembrane helix</keyword>
<evidence type="ECO:0000313" key="2">
    <source>
        <dbReference type="EMBL" id="HHY28438.1"/>
    </source>
</evidence>
<evidence type="ECO:0000313" key="3">
    <source>
        <dbReference type="Proteomes" id="UP000553059"/>
    </source>
</evidence>
<dbReference type="GO" id="GO:0005886">
    <property type="term" value="C:plasma membrane"/>
    <property type="evidence" value="ECO:0007669"/>
    <property type="project" value="UniProtKB-SubCell"/>
</dbReference>
<reference evidence="2 3" key="1">
    <citation type="journal article" date="2020" name="Biotechnol. Biofuels">
        <title>New insights from the biogas microbiome by comprehensive genome-resolved metagenomics of nearly 1600 species originating from multiple anaerobic digesters.</title>
        <authorList>
            <person name="Campanaro S."/>
            <person name="Treu L."/>
            <person name="Rodriguez-R L.M."/>
            <person name="Kovalovszki A."/>
            <person name="Ziels R.M."/>
            <person name="Maus I."/>
            <person name="Zhu X."/>
            <person name="Kougias P.G."/>
            <person name="Basile A."/>
            <person name="Luo G."/>
            <person name="Schluter A."/>
            <person name="Konstantinidis K.T."/>
            <person name="Angelidaki I."/>
        </authorList>
    </citation>
    <scope>NUCLEOTIDE SEQUENCE [LARGE SCALE GENOMIC DNA]</scope>
    <source>
        <strain evidence="2">AS05jafATM_4</strain>
    </source>
</reference>
<proteinExistence type="predicted"/>
<protein>
    <submittedName>
        <fullName evidence="2">ABC transporter permease subunit</fullName>
    </submittedName>
</protein>
<dbReference type="Proteomes" id="UP000553059">
    <property type="component" value="Unassembled WGS sequence"/>
</dbReference>
<keyword evidence="1" id="KW-0812">Transmembrane</keyword>
<sequence length="268" mass="29266">MNRALFRAMMKQNRKKIGKLAAGIILYETLLTWVYPLVSENSAVAQITESIPSAVKTVFGVAEEARADTFEAFISAQFLARIWAMLMALYNVETANDLLAKLADDGSLALLLSTPVPRGEYLSTQALVLFSGNALLVLGTILGLYCGARWFGITINGWSYFRFGILGLVFYSFIGAYSLFFSALTAHEDSAFTLAAGVTLAFYALDVAGGLSDKLSWIRKLSLFQCYQPQEVLEGASGPAKRTFGLIAGSFILLWLGIYAFNKKDLAI</sequence>
<dbReference type="GO" id="GO:0140359">
    <property type="term" value="F:ABC-type transporter activity"/>
    <property type="evidence" value="ECO:0007669"/>
    <property type="project" value="InterPro"/>
</dbReference>
<feature type="transmembrane region" description="Helical" evidence="1">
    <location>
        <begin position="160"/>
        <end position="184"/>
    </location>
</feature>
<dbReference type="AlphaFoldDB" id="A0A7C7DC33"/>
<feature type="transmembrane region" description="Helical" evidence="1">
    <location>
        <begin position="20"/>
        <end position="38"/>
    </location>
</feature>